<accession>A0A8S9J3G6</accession>
<sequence>MAELDQTCGQMAELERSCYSRPVRKAPLPRLYQTRSCFVSIRDNLGPLGNLGFLSFLIRRKSTVQISVPTALAENPRPQGKLWFPDFPPITEIDGVNFGSHSLALEGGRGGGITLIHAWEYERETRSSR</sequence>
<evidence type="ECO:0000313" key="1">
    <source>
        <dbReference type="EMBL" id="KAF2576608.1"/>
    </source>
</evidence>
<protein>
    <submittedName>
        <fullName evidence="1">Uncharacterized protein</fullName>
    </submittedName>
</protein>
<dbReference type="EMBL" id="QGKY02001015">
    <property type="protein sequence ID" value="KAF2576608.1"/>
    <property type="molecule type" value="Genomic_DNA"/>
</dbReference>
<comment type="caution">
    <text evidence="1">The sequence shown here is derived from an EMBL/GenBank/DDBJ whole genome shotgun (WGS) entry which is preliminary data.</text>
</comment>
<organism evidence="1">
    <name type="scientific">Brassica cretica</name>
    <name type="common">Mustard</name>
    <dbReference type="NCBI Taxonomy" id="69181"/>
    <lineage>
        <taxon>Eukaryota</taxon>
        <taxon>Viridiplantae</taxon>
        <taxon>Streptophyta</taxon>
        <taxon>Embryophyta</taxon>
        <taxon>Tracheophyta</taxon>
        <taxon>Spermatophyta</taxon>
        <taxon>Magnoliopsida</taxon>
        <taxon>eudicotyledons</taxon>
        <taxon>Gunneridae</taxon>
        <taxon>Pentapetalae</taxon>
        <taxon>rosids</taxon>
        <taxon>malvids</taxon>
        <taxon>Brassicales</taxon>
        <taxon>Brassicaceae</taxon>
        <taxon>Brassiceae</taxon>
        <taxon>Brassica</taxon>
    </lineage>
</organism>
<proteinExistence type="predicted"/>
<dbReference type="AlphaFoldDB" id="A0A8S9J3G6"/>
<reference evidence="1" key="1">
    <citation type="submission" date="2019-12" db="EMBL/GenBank/DDBJ databases">
        <title>Genome sequencing and annotation of Brassica cretica.</title>
        <authorList>
            <person name="Studholme D.J."/>
            <person name="Sarris P.F."/>
        </authorList>
    </citation>
    <scope>NUCLEOTIDE SEQUENCE</scope>
    <source>
        <strain evidence="1">PFS-102/07</strain>
        <tissue evidence="1">Leaf</tissue>
    </source>
</reference>
<name>A0A8S9J3G6_BRACR</name>
<gene>
    <name evidence="1" type="ORF">F2Q70_00003617</name>
</gene>